<feature type="region of interest" description="Disordered" evidence="1">
    <location>
        <begin position="17"/>
        <end position="52"/>
    </location>
</feature>
<dbReference type="AlphaFoldDB" id="A0A841KMK5"/>
<evidence type="ECO:0000256" key="1">
    <source>
        <dbReference type="SAM" id="MobiDB-lite"/>
    </source>
</evidence>
<protein>
    <submittedName>
        <fullName evidence="2">Uncharacterized protein</fullName>
    </submittedName>
</protein>
<evidence type="ECO:0000313" key="2">
    <source>
        <dbReference type="EMBL" id="MBB6214666.1"/>
    </source>
</evidence>
<dbReference type="RefSeq" id="WP_184308314.1">
    <property type="nucleotide sequence ID" value="NZ_JACHEN010000003.1"/>
</dbReference>
<keyword evidence="3" id="KW-1185">Reference proteome</keyword>
<accession>A0A841KMK5</accession>
<comment type="caution">
    <text evidence="2">The sequence shown here is derived from an EMBL/GenBank/DDBJ whole genome shotgun (WGS) entry which is preliminary data.</text>
</comment>
<reference evidence="2 3" key="1">
    <citation type="submission" date="2020-08" db="EMBL/GenBank/DDBJ databases">
        <title>Genomic Encyclopedia of Type Strains, Phase IV (KMG-IV): sequencing the most valuable type-strain genomes for metagenomic binning, comparative biology and taxonomic classification.</title>
        <authorList>
            <person name="Goeker M."/>
        </authorList>
    </citation>
    <scope>NUCLEOTIDE SEQUENCE [LARGE SCALE GENOMIC DNA]</scope>
    <source>
        <strain evidence="2 3">DSM 103526</strain>
    </source>
</reference>
<gene>
    <name evidence="2" type="ORF">HNQ80_000749</name>
</gene>
<name>A0A841KMK5_9FIRM</name>
<evidence type="ECO:0000313" key="3">
    <source>
        <dbReference type="Proteomes" id="UP000579281"/>
    </source>
</evidence>
<proteinExistence type="predicted"/>
<dbReference type="EMBL" id="JACHEN010000003">
    <property type="protein sequence ID" value="MBB6214666.1"/>
    <property type="molecule type" value="Genomic_DNA"/>
</dbReference>
<feature type="compositionally biased region" description="Polar residues" evidence="1">
    <location>
        <begin position="20"/>
        <end position="29"/>
    </location>
</feature>
<dbReference type="Proteomes" id="UP000579281">
    <property type="component" value="Unassembled WGS sequence"/>
</dbReference>
<sequence>MSKHDIERMKQLIEEKKKLSAQQGSTAEKPNQKMGSYRKAFKSTKRGGFFDK</sequence>
<organism evidence="2 3">
    <name type="scientific">Anaerosolibacter carboniphilus</name>
    <dbReference type="NCBI Taxonomy" id="1417629"/>
    <lineage>
        <taxon>Bacteria</taxon>
        <taxon>Bacillati</taxon>
        <taxon>Bacillota</taxon>
        <taxon>Clostridia</taxon>
        <taxon>Peptostreptococcales</taxon>
        <taxon>Thermotaleaceae</taxon>
        <taxon>Anaerosolibacter</taxon>
    </lineage>
</organism>